<gene>
    <name evidence="3" type="ORF">MGG_09392</name>
</gene>
<keyword evidence="2" id="KW-0812">Transmembrane</keyword>
<sequence length="1105" mass="120349">MLSSGCLASLAAAEFQFVCLATEPSELSGGIAAALPIKFVVGPAIPVLCLLSFSAWSTPPANATMHDEHTHVGRAKQSRAAAARLEWQEHQQDQGRLLTGKKSSGSLPGERHHPATRQSFNVPRQQQKVGQNSSGTTSTESLTPSNSASQWGLRRQDGGYWTEELSAGQLNGSRSASGGPGPEKRPEIVHARMLWLPKYMRRRVLVAFIASLGVVIAVLEYILSLSNKQMGLGPVDSSRYVWQMAPPAVLLIIAGFWQRFEYQARSTAPWLRMHKGPADAERTVLLDYVSMTRPAVVLRAIQNKDWVVAAAVVMSMLLWTAMIVSTGAITTVLATMTNSDVNVRLTRQFTADGGGLVRNNTLFTPASKATSLIEVAAFQLGELTTYPDGVTNWFAYETFSTSDLAQGAQLTAPVRALFPNLTCEKASLSVNSVMMSDQEQVVNTTLIAPGCAVELTINGTGLSSRGGGSPTYFLRSGTGGCYGSTAPQDQRIVVAFGVANLRSGSDIDYYERFVSSTAAVTLSTPLICQPGYTMRSIDLVRSSSQTVRIELGSPGPTLPNLPEVHPWDLAAGMLRSYQPDVPDVAYLLDRVAETDMLGYPAFQPARVMIDPCVHFALGFRMWESGSLEAAEEFLDSEKLESMIVNYYRHHASLVAYTLLLHSPTWGNSTVTGTSIIRFERIGANAAGVHSVVFLVVASMLVATFLFFPVPTEGFLPRNPNTLIDTAALLVHSKVLLHNVRGAGGADSKTLYKRLSMAYFYTGIEAYERDFVSENEGYFKVFGGPLPPTTRAPEYFEPRGGSWSPPRGLSSIYRALSLSLTLTFIVSLEVMFRVSSTNGGLSAMGDDSWTQLIWTVLPASVAACLTCHVGVVDEAMRALAPFMELTWGRGTFRTMKDSYMDGSTPRVLYHAIVGRNLPVLLSTLSWIMAAFIPVVVAATFDTRAVALQAADPTQQNQRRLRQDEAATRLLQVLLALVFVGSAGLWFLTPRRRIGILPRLHSESPLSIASVAAVLADGNVVGMLGRGAEWKTLKELELMFRDGLHVTMRFRLGWDEARGRTKRKQDAFGISAIRTGGWGGGESVGLGMQARVGYWQRGFVRDWGWRP</sequence>
<dbReference type="KEGG" id="mgr:MGG_09392"/>
<dbReference type="RefSeq" id="XP_003720219.1">
    <property type="nucleotide sequence ID" value="XM_003720171.1"/>
</dbReference>
<evidence type="ECO:0008006" key="5">
    <source>
        <dbReference type="Google" id="ProtNLM"/>
    </source>
</evidence>
<dbReference type="EMBL" id="CM001236">
    <property type="protein sequence ID" value="EHA47852.1"/>
    <property type="molecule type" value="Genomic_DNA"/>
</dbReference>
<dbReference type="GeneID" id="2680373"/>
<dbReference type="InterPro" id="IPR021840">
    <property type="entry name" value="DUF3433"/>
</dbReference>
<organism evidence="3 4">
    <name type="scientific">Pyricularia oryzae (strain 70-15 / ATCC MYA-4617 / FGSC 8958)</name>
    <name type="common">Rice blast fungus</name>
    <name type="synonym">Magnaporthe oryzae</name>
    <dbReference type="NCBI Taxonomy" id="242507"/>
    <lineage>
        <taxon>Eukaryota</taxon>
        <taxon>Fungi</taxon>
        <taxon>Dikarya</taxon>
        <taxon>Ascomycota</taxon>
        <taxon>Pezizomycotina</taxon>
        <taxon>Sordariomycetes</taxon>
        <taxon>Sordariomycetidae</taxon>
        <taxon>Magnaporthales</taxon>
        <taxon>Pyriculariaceae</taxon>
        <taxon>Pyricularia</taxon>
    </lineage>
</organism>
<dbReference type="InParanoid" id="G4NHZ2"/>
<feature type="transmembrane region" description="Helical" evidence="2">
    <location>
        <begin position="968"/>
        <end position="987"/>
    </location>
</feature>
<reference key="2">
    <citation type="submission" date="2011-05" db="EMBL/GenBank/DDBJ databases">
        <title>The Genome Sequence of Magnaporthe oryzae 70-15.</title>
        <authorList>
            <consortium name="The Broad Institute Genome Sequencing Platform"/>
            <person name="Ma L.-J."/>
            <person name="Dead R."/>
            <person name="Young S.K."/>
            <person name="Zeng Q."/>
            <person name="Gargeya S."/>
            <person name="Fitzgerald M."/>
            <person name="Haas B."/>
            <person name="Abouelleil A."/>
            <person name="Alvarado L."/>
            <person name="Arachchi H.M."/>
            <person name="Berlin A."/>
            <person name="Brown A."/>
            <person name="Chapman S.B."/>
            <person name="Chen Z."/>
            <person name="Dunbar C."/>
            <person name="Freedman E."/>
            <person name="Gearin G."/>
            <person name="Gellesch M."/>
            <person name="Goldberg J."/>
            <person name="Griggs A."/>
            <person name="Gujja S."/>
            <person name="Heiman D."/>
            <person name="Howarth C."/>
            <person name="Larson L."/>
            <person name="Lui A."/>
            <person name="MacDonald P.J.P."/>
            <person name="Mehta T."/>
            <person name="Montmayeur A."/>
            <person name="Murphy C."/>
            <person name="Neiman D."/>
            <person name="Pearson M."/>
            <person name="Priest M."/>
            <person name="Roberts A."/>
            <person name="Saif S."/>
            <person name="Shea T."/>
            <person name="Shenoy N."/>
            <person name="Sisk P."/>
            <person name="Stolte C."/>
            <person name="Sykes S."/>
            <person name="Yandava C."/>
            <person name="Wortman J."/>
            <person name="Nusbaum C."/>
            <person name="Birren B."/>
        </authorList>
    </citation>
    <scope>NUCLEOTIDE SEQUENCE</scope>
    <source>
        <strain>70-15</strain>
    </source>
</reference>
<name>G4NHZ2_PYRO7</name>
<keyword evidence="2" id="KW-0472">Membrane</keyword>
<dbReference type="Proteomes" id="UP000009058">
    <property type="component" value="Chromosome 6"/>
</dbReference>
<evidence type="ECO:0000313" key="3">
    <source>
        <dbReference type="EMBL" id="EHA47852.1"/>
    </source>
</evidence>
<dbReference type="PANTHER" id="PTHR37544">
    <property type="entry name" value="SPRAY-RELATED"/>
    <property type="match status" value="1"/>
</dbReference>
<feature type="transmembrane region" description="Helical" evidence="2">
    <location>
        <begin position="306"/>
        <end position="329"/>
    </location>
</feature>
<feature type="compositionally biased region" description="Polar residues" evidence="1">
    <location>
        <begin position="116"/>
        <end position="150"/>
    </location>
</feature>
<dbReference type="OrthoDB" id="5332281at2759"/>
<accession>G4NHZ2</accession>
<evidence type="ECO:0000256" key="1">
    <source>
        <dbReference type="SAM" id="MobiDB-lite"/>
    </source>
</evidence>
<keyword evidence="4" id="KW-1185">Reference proteome</keyword>
<feature type="transmembrane region" description="Helical" evidence="2">
    <location>
        <begin position="851"/>
        <end position="871"/>
    </location>
</feature>
<feature type="transmembrane region" description="Helical" evidence="2">
    <location>
        <begin position="918"/>
        <end position="939"/>
    </location>
</feature>
<dbReference type="eggNOG" id="ENOG502QQ7D">
    <property type="taxonomic scope" value="Eukaryota"/>
</dbReference>
<feature type="transmembrane region" description="Helical" evidence="2">
    <location>
        <begin position="686"/>
        <end position="707"/>
    </location>
</feature>
<protein>
    <recommendedName>
        <fullName evidence="5">DUF3433 domain-containing protein</fullName>
    </recommendedName>
</protein>
<reference evidence="3 4" key="1">
    <citation type="journal article" date="2005" name="Nature">
        <title>The genome sequence of the rice blast fungus Magnaporthe grisea.</title>
        <authorList>
            <person name="Dean R.A."/>
            <person name="Talbot N.J."/>
            <person name="Ebbole D.J."/>
            <person name="Farman M.L."/>
            <person name="Mitchell T.K."/>
            <person name="Orbach M.J."/>
            <person name="Thon M."/>
            <person name="Kulkarni R."/>
            <person name="Xu J.R."/>
            <person name="Pan H."/>
            <person name="Read N.D."/>
            <person name="Lee Y.H."/>
            <person name="Carbone I."/>
            <person name="Brown D."/>
            <person name="Oh Y.Y."/>
            <person name="Donofrio N."/>
            <person name="Jeong J.S."/>
            <person name="Soanes D.M."/>
            <person name="Djonovic S."/>
            <person name="Kolomiets E."/>
            <person name="Rehmeyer C."/>
            <person name="Li W."/>
            <person name="Harding M."/>
            <person name="Kim S."/>
            <person name="Lebrun M.H."/>
            <person name="Bohnert H."/>
            <person name="Coughlan S."/>
            <person name="Butler J."/>
            <person name="Calvo S."/>
            <person name="Ma L.J."/>
            <person name="Nicol R."/>
            <person name="Purcell S."/>
            <person name="Nusbaum C."/>
            <person name="Galagan J.E."/>
            <person name="Birren B.W."/>
        </authorList>
    </citation>
    <scope>NUCLEOTIDE SEQUENCE [LARGE SCALE GENOMIC DNA]</scope>
    <source>
        <strain evidence="4">70-15 / ATCC MYA-4617 / FGSC 8958</strain>
    </source>
</reference>
<proteinExistence type="predicted"/>
<feature type="transmembrane region" description="Helical" evidence="2">
    <location>
        <begin position="240"/>
        <end position="257"/>
    </location>
</feature>
<feature type="transmembrane region" description="Helical" evidence="2">
    <location>
        <begin position="204"/>
        <end position="224"/>
    </location>
</feature>
<dbReference type="Pfam" id="PF11915">
    <property type="entry name" value="DUF3433"/>
    <property type="match status" value="2"/>
</dbReference>
<dbReference type="VEuPathDB" id="FungiDB:MGG_09392"/>
<feature type="transmembrane region" description="Helical" evidence="2">
    <location>
        <begin position="31"/>
        <end position="56"/>
    </location>
</feature>
<evidence type="ECO:0000256" key="2">
    <source>
        <dbReference type="SAM" id="Phobius"/>
    </source>
</evidence>
<dbReference type="AlphaFoldDB" id="G4NHZ2"/>
<dbReference type="HOGENOM" id="CLU_003000_0_0_1"/>
<evidence type="ECO:0000313" key="4">
    <source>
        <dbReference type="Proteomes" id="UP000009058"/>
    </source>
</evidence>
<feature type="transmembrane region" description="Helical" evidence="2">
    <location>
        <begin position="811"/>
        <end position="831"/>
    </location>
</feature>
<feature type="region of interest" description="Disordered" evidence="1">
    <location>
        <begin position="63"/>
        <end position="153"/>
    </location>
</feature>
<keyword evidence="2" id="KW-1133">Transmembrane helix</keyword>
<dbReference type="OMA" id="RINDNWH"/>